<reference evidence="3" key="1">
    <citation type="submission" date="2015-03" db="EMBL/GenBank/DDBJ databases">
        <title>Draft genome sequence of a novel methanotroph (Sn10-6) isolated from flooded ricefield rhizosphere in India.</title>
        <authorList>
            <person name="Pandit P.S."/>
            <person name="Pore S.D."/>
            <person name="Arora P."/>
            <person name="Kapse N.G."/>
            <person name="Dhakephalkar P.K."/>
            <person name="Rahalkar M.C."/>
        </authorList>
    </citation>
    <scope>NUCLEOTIDE SEQUENCE [LARGE SCALE GENOMIC DNA]</scope>
    <source>
        <strain evidence="3">Sn10-6</strain>
    </source>
</reference>
<accession>A0A0F3IGC2</accession>
<reference evidence="2 3" key="2">
    <citation type="journal article" date="2016" name="Microb. Ecol.">
        <title>Genome Characteristics of a Novel Type I Methanotroph (Sn10-6) Isolated from a Flooded Indian Rice Field.</title>
        <authorList>
            <person name="Rahalkar M.C."/>
            <person name="Pandit P.S."/>
            <person name="Dhakephalkar P.K."/>
            <person name="Pore S."/>
            <person name="Arora P."/>
            <person name="Kapse N."/>
        </authorList>
    </citation>
    <scope>NUCLEOTIDE SEQUENCE [LARGE SCALE GENOMIC DNA]</scope>
    <source>
        <strain evidence="2 3">Sn10-6</strain>
    </source>
</reference>
<name>A0A0F3IGC2_9GAMM</name>
<dbReference type="RefSeq" id="WP_045779879.1">
    <property type="nucleotide sequence ID" value="NZ_LAJX01000165.1"/>
</dbReference>
<dbReference type="EMBL" id="LAJX01000165">
    <property type="protein sequence ID" value="KJV05850.1"/>
    <property type="molecule type" value="Genomic_DNA"/>
</dbReference>
<protein>
    <submittedName>
        <fullName evidence="2">Nucleoprotein/polynucleotide-associated enzyme</fullName>
    </submittedName>
</protein>
<dbReference type="InterPro" id="IPR018636">
    <property type="entry name" value="DUF2058"/>
</dbReference>
<evidence type="ECO:0000313" key="2">
    <source>
        <dbReference type="EMBL" id="KJV05850.1"/>
    </source>
</evidence>
<dbReference type="Pfam" id="PF09831">
    <property type="entry name" value="DUF2058"/>
    <property type="match status" value="1"/>
</dbReference>
<proteinExistence type="predicted"/>
<evidence type="ECO:0000256" key="1">
    <source>
        <dbReference type="SAM" id="Coils"/>
    </source>
</evidence>
<keyword evidence="3" id="KW-1185">Reference proteome</keyword>
<dbReference type="Proteomes" id="UP000033684">
    <property type="component" value="Unassembled WGS sequence"/>
</dbReference>
<dbReference type="AlphaFoldDB" id="A0A0F3IGC2"/>
<organism evidence="2 3">
    <name type="scientific">Methylocucumis oryzae</name>
    <dbReference type="NCBI Taxonomy" id="1632867"/>
    <lineage>
        <taxon>Bacteria</taxon>
        <taxon>Pseudomonadati</taxon>
        <taxon>Pseudomonadota</taxon>
        <taxon>Gammaproteobacteria</taxon>
        <taxon>Methylococcales</taxon>
        <taxon>Methylococcaceae</taxon>
        <taxon>Methylocucumis</taxon>
    </lineage>
</organism>
<sequence>MSKQKLSLQEQLLKSGLATKAQAKTVHAEKLKQTQRQRKNHIVVEDDAKQLALQAQAEKIERDKALNQQRNQQEQHKQVLAQIKQLIELNRLALDNSDDSLAFHFNDNNKMKTLYVSDLMRQRLINGDYAIVKSAETYAVVSAEIGIKIQERDAGSLVLLNEQVKAVADDNDPYAAFAIPDDLVW</sequence>
<feature type="coiled-coil region" evidence="1">
    <location>
        <begin position="48"/>
        <end position="86"/>
    </location>
</feature>
<gene>
    <name evidence="2" type="ORF">VZ94_15185</name>
</gene>
<evidence type="ECO:0000313" key="3">
    <source>
        <dbReference type="Proteomes" id="UP000033684"/>
    </source>
</evidence>
<dbReference type="OrthoDB" id="5294470at2"/>
<keyword evidence="1" id="KW-0175">Coiled coil</keyword>
<comment type="caution">
    <text evidence="2">The sequence shown here is derived from an EMBL/GenBank/DDBJ whole genome shotgun (WGS) entry which is preliminary data.</text>
</comment>